<dbReference type="Pfam" id="PF00005">
    <property type="entry name" value="ABC_tran"/>
    <property type="match status" value="2"/>
</dbReference>
<dbReference type="CDD" id="cd03216">
    <property type="entry name" value="ABC_Carb_Monos_I"/>
    <property type="match status" value="1"/>
</dbReference>
<dbReference type="GO" id="GO:0016887">
    <property type="term" value="F:ATP hydrolysis activity"/>
    <property type="evidence" value="ECO:0007669"/>
    <property type="project" value="InterPro"/>
</dbReference>
<dbReference type="InterPro" id="IPR003593">
    <property type="entry name" value="AAA+_ATPase"/>
</dbReference>
<accession>A0A3E2WSQ1</accession>
<keyword evidence="2" id="KW-0677">Repeat</keyword>
<protein>
    <submittedName>
        <fullName evidence="6">Sugar ABC transporter ATP-binding protein</fullName>
    </submittedName>
</protein>
<dbReference type="InterPro" id="IPR050107">
    <property type="entry name" value="ABC_carbohydrate_import_ATPase"/>
</dbReference>
<evidence type="ECO:0000256" key="1">
    <source>
        <dbReference type="ARBA" id="ARBA00022448"/>
    </source>
</evidence>
<sequence length="517" mass="57607">MSVEMEHISVSFAGVTVLKDVSLSVEDGIICGVLGANGSGKSTLIKVLTGIYHPDKGSDSEITIAGQKCSDIPDSNEAYRMGVRAVHQESPLIDDFTVAECIAAFKGYPKKNGRIDWKGIKEYAERLLLTYEISLETEQLVRELSAMQRNMLAIAIAIGQEEEQKQTKLLILDESEASIPENEAEFFLKRVKMLAAKGIPIIMISHRLKAVLKYCDTVVILNDGEMVFHGNVGDITEEIIVSQMLRRDGGAQKETDAKREHTLTGLWDLLKCKTQYQMGAEVLRVENLKYGNLNGCSFELYAGDILGIVGVADSGISELPWLLSGRWSRKDGEIYVGGSPLPRHMSTRKAIKNGLVLLPSDRPKSGGVMECSARENLFMPNEKKYWSRKKLSRRTLQMMQEIFDIQPRDSFEKKFGTFSGGNQQKAIMAKWMSLKPKVFVLDDPTYGVDPNSRQRLFALLKEAAAQGMGIIVFSTEPEQLADLCTRIVVIREGKAAGQIQKKDGILERETIARWSYL</sequence>
<dbReference type="InterPro" id="IPR027417">
    <property type="entry name" value="P-loop_NTPase"/>
</dbReference>
<proteinExistence type="predicted"/>
<dbReference type="PROSITE" id="PS50893">
    <property type="entry name" value="ABC_TRANSPORTER_2"/>
    <property type="match status" value="2"/>
</dbReference>
<dbReference type="SMART" id="SM00382">
    <property type="entry name" value="AAA"/>
    <property type="match status" value="2"/>
</dbReference>
<evidence type="ECO:0000259" key="5">
    <source>
        <dbReference type="PROSITE" id="PS50893"/>
    </source>
</evidence>
<dbReference type="Gene3D" id="3.40.50.300">
    <property type="entry name" value="P-loop containing nucleotide triphosphate hydrolases"/>
    <property type="match status" value="2"/>
</dbReference>
<evidence type="ECO:0000256" key="4">
    <source>
        <dbReference type="ARBA" id="ARBA00022840"/>
    </source>
</evidence>
<dbReference type="EMBL" id="QVIA01000014">
    <property type="protein sequence ID" value="RGC29847.1"/>
    <property type="molecule type" value="Genomic_DNA"/>
</dbReference>
<dbReference type="CDD" id="cd03215">
    <property type="entry name" value="ABC_Carb_Monos_II"/>
    <property type="match status" value="1"/>
</dbReference>
<evidence type="ECO:0000256" key="2">
    <source>
        <dbReference type="ARBA" id="ARBA00022737"/>
    </source>
</evidence>
<feature type="domain" description="ABC transporter" evidence="5">
    <location>
        <begin position="3"/>
        <end position="248"/>
    </location>
</feature>
<dbReference type="PANTHER" id="PTHR43790">
    <property type="entry name" value="CARBOHYDRATE TRANSPORT ATP-BINDING PROTEIN MG119-RELATED"/>
    <property type="match status" value="1"/>
</dbReference>
<keyword evidence="3" id="KW-0547">Nucleotide-binding</keyword>
<keyword evidence="1" id="KW-0813">Transport</keyword>
<keyword evidence="4 6" id="KW-0067">ATP-binding</keyword>
<dbReference type="InterPro" id="IPR003439">
    <property type="entry name" value="ABC_transporter-like_ATP-bd"/>
</dbReference>
<dbReference type="InterPro" id="IPR017871">
    <property type="entry name" value="ABC_transporter-like_CS"/>
</dbReference>
<organism evidence="6 7">
    <name type="scientific">Hungatella hathewayi</name>
    <dbReference type="NCBI Taxonomy" id="154046"/>
    <lineage>
        <taxon>Bacteria</taxon>
        <taxon>Bacillati</taxon>
        <taxon>Bacillota</taxon>
        <taxon>Clostridia</taxon>
        <taxon>Lachnospirales</taxon>
        <taxon>Lachnospiraceae</taxon>
        <taxon>Hungatella</taxon>
    </lineage>
</organism>
<comment type="caution">
    <text evidence="6">The sequence shown here is derived from an EMBL/GenBank/DDBJ whole genome shotgun (WGS) entry which is preliminary data.</text>
</comment>
<dbReference type="RefSeq" id="WP_117441015.1">
    <property type="nucleotide sequence ID" value="NZ_QVIA01000014.1"/>
</dbReference>
<feature type="domain" description="ABC transporter" evidence="5">
    <location>
        <begin position="277"/>
        <end position="517"/>
    </location>
</feature>
<evidence type="ECO:0000256" key="3">
    <source>
        <dbReference type="ARBA" id="ARBA00022741"/>
    </source>
</evidence>
<gene>
    <name evidence="6" type="ORF">DWX41_13600</name>
</gene>
<dbReference type="PROSITE" id="PS00211">
    <property type="entry name" value="ABC_TRANSPORTER_1"/>
    <property type="match status" value="1"/>
</dbReference>
<dbReference type="AlphaFoldDB" id="A0A3E2WSQ1"/>
<dbReference type="SUPFAM" id="SSF52540">
    <property type="entry name" value="P-loop containing nucleoside triphosphate hydrolases"/>
    <property type="match status" value="2"/>
</dbReference>
<evidence type="ECO:0000313" key="7">
    <source>
        <dbReference type="Proteomes" id="UP000261111"/>
    </source>
</evidence>
<dbReference type="GO" id="GO:0005524">
    <property type="term" value="F:ATP binding"/>
    <property type="evidence" value="ECO:0007669"/>
    <property type="project" value="UniProtKB-KW"/>
</dbReference>
<evidence type="ECO:0000313" key="6">
    <source>
        <dbReference type="EMBL" id="RGC29847.1"/>
    </source>
</evidence>
<dbReference type="PANTHER" id="PTHR43790:SF9">
    <property type="entry name" value="GALACTOFURANOSE TRANSPORTER ATP-BINDING PROTEIN YTFR"/>
    <property type="match status" value="1"/>
</dbReference>
<reference evidence="6 7" key="1">
    <citation type="submission" date="2018-08" db="EMBL/GenBank/DDBJ databases">
        <title>A genome reference for cultivated species of the human gut microbiota.</title>
        <authorList>
            <person name="Zou Y."/>
            <person name="Xue W."/>
            <person name="Luo G."/>
        </authorList>
    </citation>
    <scope>NUCLEOTIDE SEQUENCE [LARGE SCALE GENOMIC DNA]</scope>
    <source>
        <strain evidence="6 7">AF19-21</strain>
    </source>
</reference>
<dbReference type="Proteomes" id="UP000261111">
    <property type="component" value="Unassembled WGS sequence"/>
</dbReference>
<name>A0A3E2WSQ1_9FIRM</name>